<feature type="domain" description="Glycosyltransferase 2-like" evidence="4">
    <location>
        <begin position="13"/>
        <end position="117"/>
    </location>
</feature>
<dbReference type="InterPro" id="IPR029044">
    <property type="entry name" value="Nucleotide-diphossugar_trans"/>
</dbReference>
<sequence>MDKMAKITYNICVLIVTYSNRWQFLEQVLKGVTALENVTDVIVVDNASTYSVAQNCALLQDARIKVITNTENLGSAGGYKAGLEYFMKQTEANFVWLLDDDNLPVPEALEKLTEIWPTIPAADHQKALFSLRPDRRQHVRVAQGEDANRFFLVRNSFMGFNLFRIPVNQYYKLREKFIKPGPVREKAPMPYAPYGGMFFHKELVNLIGYPEAEFFVYADDSEYTYRMTEKGATIWLIPSSQITDIDKSYGIKYVKKVWRSIYLDLWNFRTYYQVRNSVYFYDRVNVSNSVIYGLNKWLFLKGQWIISKLTGKEENYKKLLIAIKDGLSAKLGMVNPEKYS</sequence>
<comment type="similarity">
    <text evidence="1">Belongs to the glycosyltransferase 2 family.</text>
</comment>
<organism evidence="5 6">
    <name type="scientific">Pedobacter nyackensis</name>
    <dbReference type="NCBI Taxonomy" id="475255"/>
    <lineage>
        <taxon>Bacteria</taxon>
        <taxon>Pseudomonadati</taxon>
        <taxon>Bacteroidota</taxon>
        <taxon>Sphingobacteriia</taxon>
        <taxon>Sphingobacteriales</taxon>
        <taxon>Sphingobacteriaceae</taxon>
        <taxon>Pedobacter</taxon>
    </lineage>
</organism>
<name>A0A1W2E7C4_9SPHI</name>
<dbReference type="PANTHER" id="PTHR43179:SF12">
    <property type="entry name" value="GALACTOFURANOSYLTRANSFERASE GLFT2"/>
    <property type="match status" value="1"/>
</dbReference>
<keyword evidence="6" id="KW-1185">Reference proteome</keyword>
<dbReference type="Gene3D" id="3.90.550.10">
    <property type="entry name" value="Spore Coat Polysaccharide Biosynthesis Protein SpsA, Chain A"/>
    <property type="match status" value="1"/>
</dbReference>
<protein>
    <submittedName>
        <fullName evidence="5">Glycosyltransferase, GT2 family</fullName>
    </submittedName>
</protein>
<evidence type="ECO:0000256" key="3">
    <source>
        <dbReference type="ARBA" id="ARBA00022679"/>
    </source>
</evidence>
<accession>A0A1W2E7C4</accession>
<gene>
    <name evidence="5" type="ORF">SAMN04488101_110108</name>
</gene>
<dbReference type="AlphaFoldDB" id="A0A1W2E7C4"/>
<reference evidence="5 6" key="1">
    <citation type="submission" date="2017-04" db="EMBL/GenBank/DDBJ databases">
        <authorList>
            <person name="Afonso C.L."/>
            <person name="Miller P.J."/>
            <person name="Scott M.A."/>
            <person name="Spackman E."/>
            <person name="Goraichik I."/>
            <person name="Dimitrov K.M."/>
            <person name="Suarez D.L."/>
            <person name="Swayne D.E."/>
        </authorList>
    </citation>
    <scope>NUCLEOTIDE SEQUENCE [LARGE SCALE GENOMIC DNA]</scope>
    <source>
        <strain evidence="5 6">DSM 19625</strain>
    </source>
</reference>
<dbReference type="GO" id="GO:0016757">
    <property type="term" value="F:glycosyltransferase activity"/>
    <property type="evidence" value="ECO:0007669"/>
    <property type="project" value="UniProtKB-KW"/>
</dbReference>
<keyword evidence="3 5" id="KW-0808">Transferase</keyword>
<dbReference type="STRING" id="475255.SAMN04488101_110108"/>
<evidence type="ECO:0000259" key="4">
    <source>
        <dbReference type="Pfam" id="PF00535"/>
    </source>
</evidence>
<evidence type="ECO:0000256" key="2">
    <source>
        <dbReference type="ARBA" id="ARBA00022676"/>
    </source>
</evidence>
<dbReference type="SUPFAM" id="SSF53448">
    <property type="entry name" value="Nucleotide-diphospho-sugar transferases"/>
    <property type="match status" value="1"/>
</dbReference>
<evidence type="ECO:0000256" key="1">
    <source>
        <dbReference type="ARBA" id="ARBA00006739"/>
    </source>
</evidence>
<dbReference type="Pfam" id="PF00535">
    <property type="entry name" value="Glycos_transf_2"/>
    <property type="match status" value="1"/>
</dbReference>
<evidence type="ECO:0000313" key="6">
    <source>
        <dbReference type="Proteomes" id="UP000192678"/>
    </source>
</evidence>
<dbReference type="Proteomes" id="UP000192678">
    <property type="component" value="Unassembled WGS sequence"/>
</dbReference>
<evidence type="ECO:0000313" key="5">
    <source>
        <dbReference type="EMBL" id="SMD05216.1"/>
    </source>
</evidence>
<dbReference type="PANTHER" id="PTHR43179">
    <property type="entry name" value="RHAMNOSYLTRANSFERASE WBBL"/>
    <property type="match status" value="1"/>
</dbReference>
<dbReference type="EMBL" id="FWYB01000010">
    <property type="protein sequence ID" value="SMD05216.1"/>
    <property type="molecule type" value="Genomic_DNA"/>
</dbReference>
<proteinExistence type="inferred from homology"/>
<keyword evidence="2" id="KW-0328">Glycosyltransferase</keyword>
<dbReference type="InterPro" id="IPR001173">
    <property type="entry name" value="Glyco_trans_2-like"/>
</dbReference>